<reference evidence="2 3" key="1">
    <citation type="submission" date="2015-10" db="EMBL/GenBank/DDBJ databases">
        <authorList>
            <person name="Gilbert D.G."/>
        </authorList>
    </citation>
    <scope>NUCLEOTIDE SEQUENCE [LARGE SCALE GENOMIC DNA]</scope>
    <source>
        <strain evidence="2">COMA1</strain>
    </source>
</reference>
<proteinExistence type="predicted"/>
<keyword evidence="3" id="KW-1185">Reference proteome</keyword>
<dbReference type="RefSeq" id="WP_090751372.1">
    <property type="nucleotide sequence ID" value="NZ_CZQA01000015.1"/>
</dbReference>
<organism evidence="2 3">
    <name type="scientific">Candidatus Nitrospira nitrosa</name>
    <dbReference type="NCBI Taxonomy" id="1742972"/>
    <lineage>
        <taxon>Bacteria</taxon>
        <taxon>Pseudomonadati</taxon>
        <taxon>Nitrospirota</taxon>
        <taxon>Nitrospiria</taxon>
        <taxon>Nitrospirales</taxon>
        <taxon>Nitrospiraceae</taxon>
        <taxon>Nitrospira</taxon>
    </lineage>
</organism>
<dbReference type="AlphaFoldDB" id="A0A0S4LQK8"/>
<protein>
    <recommendedName>
        <fullName evidence="4">Phosphate-selective porin O and P</fullName>
    </recommendedName>
</protein>
<evidence type="ECO:0008006" key="4">
    <source>
        <dbReference type="Google" id="ProtNLM"/>
    </source>
</evidence>
<sequence length="433" mass="48778">MRQHRPWFQLSPDSQPLVHNVVALITLLLCLGIPNLVLAQTSGMPSKSGKEDTVEQLQEQLHRIEEQHRKDLADLKERLGVVEQQQSSLSDELAQNIRVGAYGAVWFESFQDRRSTHDGNFEVLISGHFHDRIRVYTEIDLGLPHGTADAEQAYVDLLLAQAFNVRAGVLLIPFGKFNLDHFDPRRDLIRPPSVARLVTPTTWGDLGFSAFGLIPISDNVKATYEVQVINGLTDKFMATPGNIPDPGLQSARTGLRSDNNGDKAVVGRATLKFFDQYEVGLSGYRGDYKTGSQDLITGIAFDTEFKPRNVKIWENFQLRSEFARFDIQGSPTLSSLWGYYIQLTYRFWPSVLNSTILGRHFNNPTLALVGLYGRTKMNTTASPTGSLTGEQIIVGFNYRPVEDYVFKMEYQFNNGQFNQFPSDGFLTSIAWIF</sequence>
<dbReference type="STRING" id="1742972.COMA1_90058"/>
<accession>A0A0S4LQK8</accession>
<feature type="coiled-coil region" evidence="1">
    <location>
        <begin position="47"/>
        <end position="92"/>
    </location>
</feature>
<evidence type="ECO:0000256" key="1">
    <source>
        <dbReference type="SAM" id="Coils"/>
    </source>
</evidence>
<dbReference type="SUPFAM" id="SSF56935">
    <property type="entry name" value="Porins"/>
    <property type="match status" value="1"/>
</dbReference>
<evidence type="ECO:0000313" key="2">
    <source>
        <dbReference type="EMBL" id="CUS39788.1"/>
    </source>
</evidence>
<dbReference type="EMBL" id="CZQA01000015">
    <property type="protein sequence ID" value="CUS39788.1"/>
    <property type="molecule type" value="Genomic_DNA"/>
</dbReference>
<keyword evidence="1" id="KW-0175">Coiled coil</keyword>
<dbReference type="OrthoDB" id="9768080at2"/>
<evidence type="ECO:0000313" key="3">
    <source>
        <dbReference type="Proteomes" id="UP000199032"/>
    </source>
</evidence>
<name>A0A0S4LQK8_9BACT</name>
<dbReference type="Gene3D" id="2.40.160.10">
    <property type="entry name" value="Porin"/>
    <property type="match status" value="1"/>
</dbReference>
<dbReference type="Proteomes" id="UP000199032">
    <property type="component" value="Unassembled WGS sequence"/>
</dbReference>
<dbReference type="InterPro" id="IPR023614">
    <property type="entry name" value="Porin_dom_sf"/>
</dbReference>
<gene>
    <name evidence="2" type="ORF">COMA1_90058</name>
</gene>